<feature type="region of interest" description="Disordered" evidence="1">
    <location>
        <begin position="163"/>
        <end position="184"/>
    </location>
</feature>
<evidence type="ECO:0000313" key="3">
    <source>
        <dbReference type="Proteomes" id="UP000466906"/>
    </source>
</evidence>
<organism evidence="2 3">
    <name type="scientific">Mycolicibacterium alvei</name>
    <dbReference type="NCBI Taxonomy" id="67081"/>
    <lineage>
        <taxon>Bacteria</taxon>
        <taxon>Bacillati</taxon>
        <taxon>Actinomycetota</taxon>
        <taxon>Actinomycetes</taxon>
        <taxon>Mycobacteriales</taxon>
        <taxon>Mycobacteriaceae</taxon>
        <taxon>Mycolicibacterium</taxon>
    </lineage>
</organism>
<dbReference type="EMBL" id="AP022566">
    <property type="protein sequence ID" value="BBX30513.1"/>
    <property type="molecule type" value="Genomic_DNA"/>
</dbReference>
<dbReference type="KEGG" id="malv:MALV_56380"/>
<dbReference type="AlphaFoldDB" id="A0A6N4V325"/>
<sequence length="214" mass="23655">MVLGRSASGIATEVTLSGHRPHVRWIGPRGVGKTPELMRAAGQCVVQIPPCPDQLRMVLFETPTRPHSCTDLLGLPGVMTINPSTVLNADDPNVTLDLFNRQLQRRRDRGAGQPLVLVVNDYSWWLQYFPELHTLAIDPEPGVHLLLAATDLNDFDVATAPPGRRPMSWMPEDGAKSPEEPSALSERFRTVVLPAAPRRQPAILPRRTRAWAPC</sequence>
<evidence type="ECO:0000256" key="1">
    <source>
        <dbReference type="SAM" id="MobiDB-lite"/>
    </source>
</evidence>
<protein>
    <recommendedName>
        <fullName evidence="4">Orc1-like AAA ATPase domain-containing protein</fullName>
    </recommendedName>
</protein>
<geneLocation type="plasmid" evidence="2 3">
    <name>pJCM12272</name>
</geneLocation>
<gene>
    <name evidence="2" type="ORF">MALV_56380</name>
</gene>
<evidence type="ECO:0008006" key="4">
    <source>
        <dbReference type="Google" id="ProtNLM"/>
    </source>
</evidence>
<dbReference type="Proteomes" id="UP000466906">
    <property type="component" value="Plasmid pJCM12272"/>
</dbReference>
<proteinExistence type="predicted"/>
<accession>A0A6N4V325</accession>
<keyword evidence="3" id="KW-1185">Reference proteome</keyword>
<name>A0A6N4V325_9MYCO</name>
<evidence type="ECO:0000313" key="2">
    <source>
        <dbReference type="EMBL" id="BBX30513.1"/>
    </source>
</evidence>
<keyword evidence="2" id="KW-0614">Plasmid</keyword>
<reference evidence="2 3" key="1">
    <citation type="journal article" date="2019" name="Emerg. Microbes Infect.">
        <title>Comprehensive subspecies identification of 175 nontuberculous mycobacteria species based on 7547 genomic profiles.</title>
        <authorList>
            <person name="Matsumoto Y."/>
            <person name="Kinjo T."/>
            <person name="Motooka D."/>
            <person name="Nabeya D."/>
            <person name="Jung N."/>
            <person name="Uechi K."/>
            <person name="Horii T."/>
            <person name="Iida T."/>
            <person name="Fujita J."/>
            <person name="Nakamura S."/>
        </authorList>
    </citation>
    <scope>NUCLEOTIDE SEQUENCE [LARGE SCALE GENOMIC DNA]</scope>
    <source>
        <strain evidence="2 3">JCM 12272</strain>
        <plasmid evidence="2">pJCM12272</plasmid>
    </source>
</reference>